<dbReference type="EMBL" id="AWFH01000006">
    <property type="protein sequence ID" value="KCZ63492.1"/>
    <property type="molecule type" value="Genomic_DNA"/>
</dbReference>
<accession>A0A059E7I4</accession>
<feature type="domain" description="SCP2" evidence="1">
    <location>
        <begin position="25"/>
        <end position="97"/>
    </location>
</feature>
<dbReference type="GO" id="GO:0005829">
    <property type="term" value="C:cytosol"/>
    <property type="evidence" value="ECO:0007669"/>
    <property type="project" value="TreeGrafter"/>
</dbReference>
<sequence length="100" mass="10735">MDLAELTSKADSAVEAGGDFTKKVKFDFGDAGKLFIDGVAGKADNSDSDADATIKVNWDDFVKISEGAMDPTMAFMQGKLKVEGDMSVAMQLQNLMKKFS</sequence>
<dbReference type="EMBL" id="DMBR01000275">
    <property type="protein sequence ID" value="HAE94708.1"/>
    <property type="molecule type" value="Genomic_DNA"/>
</dbReference>
<dbReference type="EMBL" id="DOGS01000283">
    <property type="protein sequence ID" value="HBQ50005.1"/>
    <property type="molecule type" value="Genomic_DNA"/>
</dbReference>
<dbReference type="GeneID" id="92499182"/>
<gene>
    <name evidence="2" type="ORF">DCG65_09115</name>
    <name evidence="3" type="ORF">DD728_14205</name>
    <name evidence="4" type="ORF">HY36_14450</name>
</gene>
<dbReference type="PANTHER" id="PTHR10094:SF25">
    <property type="entry name" value="SCP2 STEROL-BINDING DOMAIN-CONTAINING PROTEIN 1"/>
    <property type="match status" value="1"/>
</dbReference>
<evidence type="ECO:0000313" key="6">
    <source>
        <dbReference type="Proteomes" id="UP000259173"/>
    </source>
</evidence>
<reference evidence="4 5" key="1">
    <citation type="journal article" date="2014" name="Antonie Van Leeuwenhoek">
        <title>Hyphomonas beringensis sp. nov. and Hyphomonas chukchiensis sp. nov., isolated from surface seawater of the Bering Sea and Chukchi Sea.</title>
        <authorList>
            <person name="Li C."/>
            <person name="Lai Q."/>
            <person name="Li G."/>
            <person name="Dong C."/>
            <person name="Wang J."/>
            <person name="Liao Y."/>
            <person name="Shao Z."/>
        </authorList>
    </citation>
    <scope>NUCLEOTIDE SEQUENCE [LARGE SCALE GENOMIC DNA]</scope>
    <source>
        <strain evidence="4 5">22II1-22F38</strain>
    </source>
</reference>
<reference evidence="6 7" key="2">
    <citation type="journal article" date="2018" name="Nat. Biotechnol.">
        <title>A standardized bacterial taxonomy based on genome phylogeny substantially revises the tree of life.</title>
        <authorList>
            <person name="Parks D.H."/>
            <person name="Chuvochina M."/>
            <person name="Waite D.W."/>
            <person name="Rinke C."/>
            <person name="Skarshewski A."/>
            <person name="Chaumeil P.A."/>
            <person name="Hugenholtz P."/>
        </authorList>
    </citation>
    <scope>NUCLEOTIDE SEQUENCE [LARGE SCALE GENOMIC DNA]</scope>
    <source>
        <strain evidence="3">UBA10378</strain>
        <strain evidence="2">UBA8557</strain>
    </source>
</reference>
<dbReference type="PATRIC" id="fig|1280948.3.peg.1126"/>
<dbReference type="AlphaFoldDB" id="A0A059E7I4"/>
<protein>
    <submittedName>
        <fullName evidence="4">Sterol-binding protein</fullName>
    </submittedName>
</protein>
<comment type="caution">
    <text evidence="4">The sequence shown here is derived from an EMBL/GenBank/DDBJ whole genome shotgun (WGS) entry which is preliminary data.</text>
</comment>
<dbReference type="STRING" id="1280948.HY36_14450"/>
<dbReference type="OrthoDB" id="9809312at2"/>
<dbReference type="Gene3D" id="3.30.1050.10">
    <property type="entry name" value="SCP2 sterol-binding domain"/>
    <property type="match status" value="1"/>
</dbReference>
<dbReference type="SUPFAM" id="SSF55718">
    <property type="entry name" value="SCP-like"/>
    <property type="match status" value="1"/>
</dbReference>
<evidence type="ECO:0000313" key="5">
    <source>
        <dbReference type="Proteomes" id="UP000024547"/>
    </source>
</evidence>
<organism evidence="4 5">
    <name type="scientific">Hyphomonas atlantica</name>
    <dbReference type="NCBI Taxonomy" id="1280948"/>
    <lineage>
        <taxon>Bacteria</taxon>
        <taxon>Pseudomonadati</taxon>
        <taxon>Pseudomonadota</taxon>
        <taxon>Alphaproteobacteria</taxon>
        <taxon>Hyphomonadales</taxon>
        <taxon>Hyphomonadaceae</taxon>
        <taxon>Hyphomonas</taxon>
    </lineage>
</organism>
<evidence type="ECO:0000313" key="2">
    <source>
        <dbReference type="EMBL" id="HAE94708.1"/>
    </source>
</evidence>
<name>A0A059E7I4_9PROT</name>
<evidence type="ECO:0000313" key="7">
    <source>
        <dbReference type="Proteomes" id="UP000263957"/>
    </source>
</evidence>
<dbReference type="InterPro" id="IPR036527">
    <property type="entry name" value="SCP2_sterol-bd_dom_sf"/>
</dbReference>
<dbReference type="RefSeq" id="WP_027842057.1">
    <property type="nucleotide sequence ID" value="NZ_AWFH01000006.1"/>
</dbReference>
<evidence type="ECO:0000259" key="1">
    <source>
        <dbReference type="Pfam" id="PF02036"/>
    </source>
</evidence>
<keyword evidence="5" id="KW-1185">Reference proteome</keyword>
<dbReference type="PANTHER" id="PTHR10094">
    <property type="entry name" value="STEROL CARRIER PROTEIN 2 SCP-2 FAMILY PROTEIN"/>
    <property type="match status" value="1"/>
</dbReference>
<dbReference type="InterPro" id="IPR003033">
    <property type="entry name" value="SCP2_sterol-bd_dom"/>
</dbReference>
<dbReference type="Proteomes" id="UP000263957">
    <property type="component" value="Unassembled WGS sequence"/>
</dbReference>
<proteinExistence type="predicted"/>
<dbReference type="Proteomes" id="UP000024547">
    <property type="component" value="Unassembled WGS sequence"/>
</dbReference>
<evidence type="ECO:0000313" key="3">
    <source>
        <dbReference type="EMBL" id="HBQ50005.1"/>
    </source>
</evidence>
<dbReference type="eggNOG" id="COG3255">
    <property type="taxonomic scope" value="Bacteria"/>
</dbReference>
<dbReference type="Pfam" id="PF02036">
    <property type="entry name" value="SCP2"/>
    <property type="match status" value="1"/>
</dbReference>
<dbReference type="Proteomes" id="UP000259173">
    <property type="component" value="Unassembled WGS sequence"/>
</dbReference>
<evidence type="ECO:0000313" key="4">
    <source>
        <dbReference type="EMBL" id="KCZ63492.1"/>
    </source>
</evidence>